<dbReference type="AlphaFoldDB" id="A0A8X6UGR0"/>
<comment type="caution">
    <text evidence="1">The sequence shown here is derived from an EMBL/GenBank/DDBJ whole genome shotgun (WGS) entry which is preliminary data.</text>
</comment>
<proteinExistence type="predicted"/>
<name>A0A8X6UGR0_NEPPI</name>
<organism evidence="1 2">
    <name type="scientific">Nephila pilipes</name>
    <name type="common">Giant wood spider</name>
    <name type="synonym">Nephila maculata</name>
    <dbReference type="NCBI Taxonomy" id="299642"/>
    <lineage>
        <taxon>Eukaryota</taxon>
        <taxon>Metazoa</taxon>
        <taxon>Ecdysozoa</taxon>
        <taxon>Arthropoda</taxon>
        <taxon>Chelicerata</taxon>
        <taxon>Arachnida</taxon>
        <taxon>Araneae</taxon>
        <taxon>Araneomorphae</taxon>
        <taxon>Entelegynae</taxon>
        <taxon>Araneoidea</taxon>
        <taxon>Nephilidae</taxon>
        <taxon>Nephila</taxon>
    </lineage>
</organism>
<sequence length="121" mass="13555">MKQASYLPRHSSRQSQTFLKILSQISRAATVTRATRCCTRNCNPRLSNPPPVTVTRNPRPSGVCHTPMIQNVPRKSSQGMISQAIKEANTANHHTRSLFPIRPLTIQMGRLIGYECHICFG</sequence>
<dbReference type="Proteomes" id="UP000887013">
    <property type="component" value="Unassembled WGS sequence"/>
</dbReference>
<keyword evidence="2" id="KW-1185">Reference proteome</keyword>
<evidence type="ECO:0000313" key="1">
    <source>
        <dbReference type="EMBL" id="GFU12800.1"/>
    </source>
</evidence>
<accession>A0A8X6UGR0</accession>
<reference evidence="1" key="1">
    <citation type="submission" date="2020-08" db="EMBL/GenBank/DDBJ databases">
        <title>Multicomponent nature underlies the extraordinary mechanical properties of spider dragline silk.</title>
        <authorList>
            <person name="Kono N."/>
            <person name="Nakamura H."/>
            <person name="Mori M."/>
            <person name="Yoshida Y."/>
            <person name="Ohtoshi R."/>
            <person name="Malay A.D."/>
            <person name="Moran D.A.P."/>
            <person name="Tomita M."/>
            <person name="Numata K."/>
            <person name="Arakawa K."/>
        </authorList>
    </citation>
    <scope>NUCLEOTIDE SEQUENCE</scope>
</reference>
<protein>
    <submittedName>
        <fullName evidence="1">Uncharacterized protein</fullName>
    </submittedName>
</protein>
<gene>
    <name evidence="1" type="ORF">NPIL_93101</name>
</gene>
<evidence type="ECO:0000313" key="2">
    <source>
        <dbReference type="Proteomes" id="UP000887013"/>
    </source>
</evidence>
<dbReference type="EMBL" id="BMAW01125542">
    <property type="protein sequence ID" value="GFU12800.1"/>
    <property type="molecule type" value="Genomic_DNA"/>
</dbReference>